<dbReference type="Gene3D" id="6.10.340.10">
    <property type="match status" value="1"/>
</dbReference>
<dbReference type="CDD" id="cd06225">
    <property type="entry name" value="HAMP"/>
    <property type="match status" value="1"/>
</dbReference>
<feature type="transmembrane region" description="Helical" evidence="1">
    <location>
        <begin position="23"/>
        <end position="43"/>
    </location>
</feature>
<dbReference type="EMBL" id="QTKU01000004">
    <property type="protein sequence ID" value="MBS8261927.1"/>
    <property type="molecule type" value="Genomic_DNA"/>
</dbReference>
<dbReference type="SMART" id="SM00267">
    <property type="entry name" value="GGDEF"/>
    <property type="match status" value="1"/>
</dbReference>
<protein>
    <submittedName>
        <fullName evidence="5">EAL domain-containing protein</fullName>
    </submittedName>
</protein>
<evidence type="ECO:0000313" key="6">
    <source>
        <dbReference type="Proteomes" id="UP000705379"/>
    </source>
</evidence>
<reference evidence="5" key="1">
    <citation type="submission" date="2018-08" db="EMBL/GenBank/DDBJ databases">
        <authorList>
            <person name="Jin W."/>
            <person name="Wang H."/>
            <person name="Yang Y."/>
            <person name="Li M."/>
            <person name="Liu J."/>
        </authorList>
    </citation>
    <scope>NUCLEOTIDE SEQUENCE</scope>
    <source>
        <strain evidence="5">AESS21</strain>
    </source>
</reference>
<feature type="transmembrane region" description="Helical" evidence="1">
    <location>
        <begin position="175"/>
        <end position="199"/>
    </location>
</feature>
<reference evidence="5" key="2">
    <citation type="journal article" date="2021" name="Microorganisms">
        <title>Bacterial Dimethylsulfoniopropionate Biosynthesis in the East China Sea.</title>
        <authorList>
            <person name="Liu J."/>
            <person name="Zhang Y."/>
            <person name="Liu J."/>
            <person name="Zhong H."/>
            <person name="Williams B.T."/>
            <person name="Zheng Y."/>
            <person name="Curson A.R.J."/>
            <person name="Sun C."/>
            <person name="Sun H."/>
            <person name="Song D."/>
            <person name="Wagner Mackenzie B."/>
            <person name="Bermejo Martinez A."/>
            <person name="Todd J.D."/>
            <person name="Zhang X.H."/>
        </authorList>
    </citation>
    <scope>NUCLEOTIDE SEQUENCE</scope>
    <source>
        <strain evidence="5">AESS21</strain>
    </source>
</reference>
<dbReference type="InterPro" id="IPR035919">
    <property type="entry name" value="EAL_sf"/>
</dbReference>
<sequence length="705" mass="79025">MPNMKHFLERGRNALGRVFVRSTVYVVVLLLAFTTLVACFGYFSQVWKIEERLAENARNHAVLVSRIAAREIENKNYANVEKLLDALGDEALVVAAKAYTRFGHVFASDLDSRTNGALQAIDEDVLDAIQGQTTLTRETDAFHQFVLPVYRDGIGVGAVEITMSKQEIQDLKREIVIQTLILAGTLFFVFVPLATFLMYRSTHGISRVTEAANEAAQGFLDTKMKVDTVGEVGELQEAFRQMAVNFRNNIQRVEYLAHVDGVTGLPNRLKFSNVAAQLIDLSPKAEGGMIFIDLDRFKAINDMHGHVIGDRLLALVAERLSDLVKAFVDERFQCKPFIARFTGDEFIVVLPGVADPEALKELSDLIVTKIRMPFSIDHLKLMVRASVGVALYPQDGKSADDVLRCADMAMFTAKDAGRDQTIIFDESIRQKADEREKIERCLRTALDHDELTVFYQPKVDIETGQIMGSEALLRWEHPDLGSVPPWKFIPLAEECGLMPSIGEFVLRQSLEDMNVVRKQGFDLSVAVNVAPIQFQSDSFTDRTLGILGESGFPLDKLELEITESSIMEDPQRVYRQIVPIRDEGVEFAIDDFGTGYSSLNTLATMPFDTLKIDRSFVMNMAESEDRRVIVQLILMMAQQLRMKTVAEGIETRGQYDHLKAWGANFAQGYLWSPPVPFAAFKAMVRAGLDDIDVDAPDERSDKRRA</sequence>
<dbReference type="GO" id="GO:0016020">
    <property type="term" value="C:membrane"/>
    <property type="evidence" value="ECO:0007669"/>
    <property type="project" value="InterPro"/>
</dbReference>
<feature type="domain" description="GGDEF" evidence="4">
    <location>
        <begin position="285"/>
        <end position="426"/>
    </location>
</feature>
<dbReference type="PANTHER" id="PTHR44757">
    <property type="entry name" value="DIGUANYLATE CYCLASE DGCP"/>
    <property type="match status" value="1"/>
</dbReference>
<dbReference type="InterPro" id="IPR000160">
    <property type="entry name" value="GGDEF_dom"/>
</dbReference>
<feature type="domain" description="EAL" evidence="2">
    <location>
        <begin position="435"/>
        <end position="688"/>
    </location>
</feature>
<dbReference type="Pfam" id="PF00672">
    <property type="entry name" value="HAMP"/>
    <property type="match status" value="1"/>
</dbReference>
<evidence type="ECO:0000259" key="3">
    <source>
        <dbReference type="PROSITE" id="PS50885"/>
    </source>
</evidence>
<dbReference type="InterPro" id="IPR001633">
    <property type="entry name" value="EAL_dom"/>
</dbReference>
<dbReference type="PANTHER" id="PTHR44757:SF2">
    <property type="entry name" value="BIOFILM ARCHITECTURE MAINTENANCE PROTEIN MBAA"/>
    <property type="match status" value="1"/>
</dbReference>
<dbReference type="Gene3D" id="3.30.70.270">
    <property type="match status" value="1"/>
</dbReference>
<dbReference type="SMART" id="SM00304">
    <property type="entry name" value="HAMP"/>
    <property type="match status" value="1"/>
</dbReference>
<dbReference type="Pfam" id="PF00563">
    <property type="entry name" value="EAL"/>
    <property type="match status" value="1"/>
</dbReference>
<feature type="domain" description="HAMP" evidence="3">
    <location>
        <begin position="199"/>
        <end position="251"/>
    </location>
</feature>
<keyword evidence="1" id="KW-0472">Membrane</keyword>
<dbReference type="RefSeq" id="WP_213217247.1">
    <property type="nucleotide sequence ID" value="NZ_QTKU01000004.1"/>
</dbReference>
<dbReference type="Pfam" id="PF00990">
    <property type="entry name" value="GGDEF"/>
    <property type="match status" value="1"/>
</dbReference>
<dbReference type="NCBIfam" id="TIGR00254">
    <property type="entry name" value="GGDEF"/>
    <property type="match status" value="1"/>
</dbReference>
<dbReference type="CDD" id="cd01949">
    <property type="entry name" value="GGDEF"/>
    <property type="match status" value="1"/>
</dbReference>
<organism evidence="5 6">
    <name type="scientific">Roseibium polysiphoniae</name>
    <dbReference type="NCBI Taxonomy" id="2571221"/>
    <lineage>
        <taxon>Bacteria</taxon>
        <taxon>Pseudomonadati</taxon>
        <taxon>Pseudomonadota</taxon>
        <taxon>Alphaproteobacteria</taxon>
        <taxon>Hyphomicrobiales</taxon>
        <taxon>Stappiaceae</taxon>
        <taxon>Roseibium</taxon>
    </lineage>
</organism>
<dbReference type="InterPro" id="IPR029787">
    <property type="entry name" value="Nucleotide_cyclase"/>
</dbReference>
<dbReference type="InterPro" id="IPR003660">
    <property type="entry name" value="HAMP_dom"/>
</dbReference>
<dbReference type="CDD" id="cd01948">
    <property type="entry name" value="EAL"/>
    <property type="match status" value="1"/>
</dbReference>
<evidence type="ECO:0000259" key="2">
    <source>
        <dbReference type="PROSITE" id="PS50883"/>
    </source>
</evidence>
<keyword evidence="1" id="KW-1133">Transmembrane helix</keyword>
<accession>A0A944CFY4</accession>
<dbReference type="Proteomes" id="UP000705379">
    <property type="component" value="Unassembled WGS sequence"/>
</dbReference>
<comment type="caution">
    <text evidence="5">The sequence shown here is derived from an EMBL/GenBank/DDBJ whole genome shotgun (WGS) entry which is preliminary data.</text>
</comment>
<evidence type="ECO:0000313" key="5">
    <source>
        <dbReference type="EMBL" id="MBS8261927.1"/>
    </source>
</evidence>
<dbReference type="InterPro" id="IPR043128">
    <property type="entry name" value="Rev_trsase/Diguanyl_cyclase"/>
</dbReference>
<dbReference type="SMART" id="SM00052">
    <property type="entry name" value="EAL"/>
    <property type="match status" value="1"/>
</dbReference>
<proteinExistence type="predicted"/>
<evidence type="ECO:0000259" key="4">
    <source>
        <dbReference type="PROSITE" id="PS50887"/>
    </source>
</evidence>
<dbReference type="SUPFAM" id="SSF55073">
    <property type="entry name" value="Nucleotide cyclase"/>
    <property type="match status" value="1"/>
</dbReference>
<gene>
    <name evidence="5" type="ORF">DYI23_16990</name>
</gene>
<keyword evidence="1" id="KW-0812">Transmembrane</keyword>
<dbReference type="SUPFAM" id="SSF141868">
    <property type="entry name" value="EAL domain-like"/>
    <property type="match status" value="1"/>
</dbReference>
<dbReference type="PROSITE" id="PS50887">
    <property type="entry name" value="GGDEF"/>
    <property type="match status" value="1"/>
</dbReference>
<dbReference type="AlphaFoldDB" id="A0A944CFY4"/>
<dbReference type="PROSITE" id="PS50885">
    <property type="entry name" value="HAMP"/>
    <property type="match status" value="1"/>
</dbReference>
<dbReference type="InterPro" id="IPR052155">
    <property type="entry name" value="Biofilm_reg_signaling"/>
</dbReference>
<name>A0A944CFY4_9HYPH</name>
<dbReference type="PROSITE" id="PS50883">
    <property type="entry name" value="EAL"/>
    <property type="match status" value="1"/>
</dbReference>
<dbReference type="GO" id="GO:0007165">
    <property type="term" value="P:signal transduction"/>
    <property type="evidence" value="ECO:0007669"/>
    <property type="project" value="InterPro"/>
</dbReference>
<dbReference type="Gene3D" id="3.20.20.450">
    <property type="entry name" value="EAL domain"/>
    <property type="match status" value="1"/>
</dbReference>
<evidence type="ECO:0000256" key="1">
    <source>
        <dbReference type="SAM" id="Phobius"/>
    </source>
</evidence>